<dbReference type="RefSeq" id="WP_003334494.1">
    <property type="nucleotide sequence ID" value="NZ_CP007806.1"/>
</dbReference>
<comment type="subcellular location">
    <subcellularLocation>
        <location evidence="1">Cell membrane</location>
        <topology evidence="1">Multi-pass membrane protein</topology>
    </subcellularLocation>
</comment>
<dbReference type="Proteomes" id="UP000005850">
    <property type="component" value="Chromosome"/>
</dbReference>
<feature type="transmembrane region" description="Helical" evidence="7">
    <location>
        <begin position="147"/>
        <end position="165"/>
    </location>
</feature>
<dbReference type="STRING" id="1042163.BRLA_c042150"/>
<evidence type="ECO:0000256" key="1">
    <source>
        <dbReference type="ARBA" id="ARBA00004651"/>
    </source>
</evidence>
<feature type="transmembrane region" description="Helical" evidence="7">
    <location>
        <begin position="334"/>
        <end position="355"/>
    </location>
</feature>
<dbReference type="PANTHER" id="PTHR23522">
    <property type="entry name" value="BLL5896 PROTEIN"/>
    <property type="match status" value="1"/>
</dbReference>
<name>A0A075RGZ2_BRELA</name>
<feature type="transmembrane region" description="Helical" evidence="7">
    <location>
        <begin position="54"/>
        <end position="73"/>
    </location>
</feature>
<organism evidence="9 10">
    <name type="scientific">Brevibacillus laterosporus LMG 15441</name>
    <dbReference type="NCBI Taxonomy" id="1042163"/>
    <lineage>
        <taxon>Bacteria</taxon>
        <taxon>Bacillati</taxon>
        <taxon>Bacillota</taxon>
        <taxon>Bacilli</taxon>
        <taxon>Bacillales</taxon>
        <taxon>Paenibacillaceae</taxon>
        <taxon>Brevibacillus</taxon>
    </lineage>
</organism>
<dbReference type="KEGG" id="blr:BRLA_c042150"/>
<evidence type="ECO:0000256" key="2">
    <source>
        <dbReference type="ARBA" id="ARBA00022448"/>
    </source>
</evidence>
<keyword evidence="2" id="KW-0813">Transport</keyword>
<dbReference type="PROSITE" id="PS50850">
    <property type="entry name" value="MFS"/>
    <property type="match status" value="1"/>
</dbReference>
<keyword evidence="4 7" id="KW-0812">Transmembrane</keyword>
<dbReference type="Gene3D" id="1.20.1250.20">
    <property type="entry name" value="MFS general substrate transporter like domains"/>
    <property type="match status" value="2"/>
</dbReference>
<evidence type="ECO:0000256" key="4">
    <source>
        <dbReference type="ARBA" id="ARBA00022692"/>
    </source>
</evidence>
<evidence type="ECO:0000256" key="3">
    <source>
        <dbReference type="ARBA" id="ARBA00022475"/>
    </source>
</evidence>
<dbReference type="InterPro" id="IPR020846">
    <property type="entry name" value="MFS_dom"/>
</dbReference>
<feature type="transmembrane region" description="Helical" evidence="7">
    <location>
        <begin position="85"/>
        <end position="107"/>
    </location>
</feature>
<dbReference type="HOGENOM" id="CLU_013133_6_1_9"/>
<feature type="domain" description="Major facilitator superfamily (MFS) profile" evidence="8">
    <location>
        <begin position="18"/>
        <end position="397"/>
    </location>
</feature>
<evidence type="ECO:0000313" key="10">
    <source>
        <dbReference type="Proteomes" id="UP000005850"/>
    </source>
</evidence>
<feature type="transmembrane region" description="Helical" evidence="7">
    <location>
        <begin position="171"/>
        <end position="190"/>
    </location>
</feature>
<dbReference type="GO" id="GO:0005886">
    <property type="term" value="C:plasma membrane"/>
    <property type="evidence" value="ECO:0007669"/>
    <property type="project" value="UniProtKB-SubCell"/>
</dbReference>
<keyword evidence="5 7" id="KW-1133">Transmembrane helix</keyword>
<dbReference type="eggNOG" id="COG2223">
    <property type="taxonomic scope" value="Bacteria"/>
</dbReference>
<evidence type="ECO:0000259" key="8">
    <source>
        <dbReference type="PROSITE" id="PS50850"/>
    </source>
</evidence>
<dbReference type="GO" id="GO:0015213">
    <property type="term" value="F:uridine transmembrane transporter activity"/>
    <property type="evidence" value="ECO:0007669"/>
    <property type="project" value="TreeGrafter"/>
</dbReference>
<dbReference type="InterPro" id="IPR036259">
    <property type="entry name" value="MFS_trans_sf"/>
</dbReference>
<keyword evidence="3" id="KW-1003">Cell membrane</keyword>
<dbReference type="InterPro" id="IPR024989">
    <property type="entry name" value="MFS_assoc_dom"/>
</dbReference>
<dbReference type="Pfam" id="PF12832">
    <property type="entry name" value="MFS_1_like"/>
    <property type="match status" value="1"/>
</dbReference>
<keyword evidence="6 7" id="KW-0472">Membrane</keyword>
<evidence type="ECO:0000313" key="9">
    <source>
        <dbReference type="EMBL" id="AIG28490.1"/>
    </source>
</evidence>
<gene>
    <name evidence="9" type="primary">yegT</name>
    <name evidence="9" type="ORF">BRLA_c042150</name>
</gene>
<dbReference type="EMBL" id="CP007806">
    <property type="protein sequence ID" value="AIG28490.1"/>
    <property type="molecule type" value="Genomic_DNA"/>
</dbReference>
<feature type="transmembrane region" description="Helical" evidence="7">
    <location>
        <begin position="305"/>
        <end position="322"/>
    </location>
</feature>
<keyword evidence="10" id="KW-1185">Reference proteome</keyword>
<feature type="transmembrane region" description="Helical" evidence="7">
    <location>
        <begin position="16"/>
        <end position="34"/>
    </location>
</feature>
<proteinExistence type="predicted"/>
<feature type="transmembrane region" description="Helical" evidence="7">
    <location>
        <begin position="211"/>
        <end position="229"/>
    </location>
</feature>
<accession>A0A075RGZ2</accession>
<feature type="transmembrane region" description="Helical" evidence="7">
    <location>
        <begin position="241"/>
        <end position="261"/>
    </location>
</feature>
<evidence type="ECO:0000256" key="7">
    <source>
        <dbReference type="SAM" id="Phobius"/>
    </source>
</evidence>
<dbReference type="AlphaFoldDB" id="A0A075RGZ2"/>
<evidence type="ECO:0000256" key="6">
    <source>
        <dbReference type="ARBA" id="ARBA00023136"/>
    </source>
</evidence>
<feature type="transmembrane region" description="Helical" evidence="7">
    <location>
        <begin position="375"/>
        <end position="395"/>
    </location>
</feature>
<feature type="transmembrane region" description="Helical" evidence="7">
    <location>
        <begin position="282"/>
        <end position="299"/>
    </location>
</feature>
<reference evidence="9 10" key="1">
    <citation type="journal article" date="2011" name="J. Bacteriol.">
        <title>Genome sequence of Brevibacillus laterosporus LMG 15441, a pathogen of invertebrates.</title>
        <authorList>
            <person name="Djukic M."/>
            <person name="Poehlein A."/>
            <person name="Thurmer A."/>
            <person name="Daniel R."/>
        </authorList>
    </citation>
    <scope>NUCLEOTIDE SEQUENCE [LARGE SCALE GENOMIC DNA]</scope>
    <source>
        <strain evidence="9 10">LMG 15441</strain>
    </source>
</reference>
<evidence type="ECO:0000256" key="5">
    <source>
        <dbReference type="ARBA" id="ARBA00022989"/>
    </source>
</evidence>
<dbReference type="GO" id="GO:0015212">
    <property type="term" value="F:cytidine transmembrane transporter activity"/>
    <property type="evidence" value="ECO:0007669"/>
    <property type="project" value="TreeGrafter"/>
</dbReference>
<dbReference type="PANTHER" id="PTHR23522:SF4">
    <property type="entry name" value="NUCLEOSIDE PERMEASE NUPG-RELATED"/>
    <property type="match status" value="1"/>
</dbReference>
<protein>
    <submittedName>
        <fullName evidence="9">Putative nucleoside transporter YegT</fullName>
    </submittedName>
</protein>
<sequence>MNSKNNQHTFTNESASNAYVALGGLYIFLYYAMGAYSPLLTEYFKSIHLTGVEIGTLSSITPVVSLLLQPVWGMICDRFQVRKKALILALIVVACVSFLFTFIHSYAWVFFTIAFWSVFQCAAIPISDSLTLSYVSKRSMHFGSIRLWGAIGFAIAAFLTALAVQQWGPSAIFYSTGFAYFIAVLFLIRIPDERIERKAITRNSFKEAGTLFKGPRFILFLVSTFFVFGPMTAHNTWFNLYYQHIGGEIATLGLAFLLFAGSEVPCMKLASSLVKKIGLEQTLLFACLVSGVRWFFYGSAPSTTIVLSLFFLQGLSVGLFLATAAQYVRDNTPLALQVTALALFASFGQGLGSMVANYTAGWVMEYYGILRTYTFFGISTLLGIIPLLLICYGPWKRRSEEIAAK</sequence>
<dbReference type="SUPFAM" id="SSF103473">
    <property type="entry name" value="MFS general substrate transporter"/>
    <property type="match status" value="1"/>
</dbReference>
<feature type="transmembrane region" description="Helical" evidence="7">
    <location>
        <begin position="113"/>
        <end position="135"/>
    </location>
</feature>